<keyword evidence="1" id="KW-0805">Transcription regulation</keyword>
<dbReference type="PANTHER" id="PTHR30055:SF234">
    <property type="entry name" value="HTH-TYPE TRANSCRIPTIONAL REGULATOR BETI"/>
    <property type="match status" value="1"/>
</dbReference>
<evidence type="ECO:0000256" key="1">
    <source>
        <dbReference type="ARBA" id="ARBA00023015"/>
    </source>
</evidence>
<dbReference type="InterPro" id="IPR050109">
    <property type="entry name" value="HTH-type_TetR-like_transc_reg"/>
</dbReference>
<dbReference type="Proteomes" id="UP000183180">
    <property type="component" value="Unassembled WGS sequence"/>
</dbReference>
<organism evidence="6 7">
    <name type="scientific">Gordonia westfalica</name>
    <dbReference type="NCBI Taxonomy" id="158898"/>
    <lineage>
        <taxon>Bacteria</taxon>
        <taxon>Bacillati</taxon>
        <taxon>Actinomycetota</taxon>
        <taxon>Actinomycetes</taxon>
        <taxon>Mycobacteriales</taxon>
        <taxon>Gordoniaceae</taxon>
        <taxon>Gordonia</taxon>
    </lineage>
</organism>
<keyword evidence="3" id="KW-0804">Transcription</keyword>
<gene>
    <name evidence="6" type="ORF">SAMN04488548_1341394</name>
</gene>
<dbReference type="PROSITE" id="PS50977">
    <property type="entry name" value="HTH_TETR_2"/>
    <property type="match status" value="1"/>
</dbReference>
<feature type="DNA-binding region" description="H-T-H motif" evidence="4">
    <location>
        <begin position="38"/>
        <end position="57"/>
    </location>
</feature>
<dbReference type="InterPro" id="IPR001647">
    <property type="entry name" value="HTH_TetR"/>
</dbReference>
<evidence type="ECO:0000313" key="7">
    <source>
        <dbReference type="Proteomes" id="UP000183180"/>
    </source>
</evidence>
<dbReference type="InterPro" id="IPR009057">
    <property type="entry name" value="Homeodomain-like_sf"/>
</dbReference>
<dbReference type="PANTHER" id="PTHR30055">
    <property type="entry name" value="HTH-TYPE TRANSCRIPTIONAL REGULATOR RUTR"/>
    <property type="match status" value="1"/>
</dbReference>
<evidence type="ECO:0000256" key="3">
    <source>
        <dbReference type="ARBA" id="ARBA00023163"/>
    </source>
</evidence>
<keyword evidence="2 4" id="KW-0238">DNA-binding</keyword>
<dbReference type="Gene3D" id="1.10.357.10">
    <property type="entry name" value="Tetracycline Repressor, domain 2"/>
    <property type="match status" value="1"/>
</dbReference>
<dbReference type="GO" id="GO:0003700">
    <property type="term" value="F:DNA-binding transcription factor activity"/>
    <property type="evidence" value="ECO:0007669"/>
    <property type="project" value="TreeGrafter"/>
</dbReference>
<evidence type="ECO:0000313" key="6">
    <source>
        <dbReference type="EMBL" id="SDU46889.1"/>
    </source>
</evidence>
<evidence type="ECO:0000256" key="4">
    <source>
        <dbReference type="PROSITE-ProRule" id="PRU00335"/>
    </source>
</evidence>
<dbReference type="STRING" id="158898.SAMN04488548_1341394"/>
<accession>A0A1H2IRW6</accession>
<dbReference type="GO" id="GO:0000976">
    <property type="term" value="F:transcription cis-regulatory region binding"/>
    <property type="evidence" value="ECO:0007669"/>
    <property type="project" value="TreeGrafter"/>
</dbReference>
<dbReference type="EMBL" id="FNLM01000034">
    <property type="protein sequence ID" value="SDU46889.1"/>
    <property type="molecule type" value="Genomic_DNA"/>
</dbReference>
<feature type="domain" description="HTH tetR-type" evidence="5">
    <location>
        <begin position="15"/>
        <end position="75"/>
    </location>
</feature>
<name>A0A1H2IRW6_9ACTN</name>
<evidence type="ECO:0000259" key="5">
    <source>
        <dbReference type="PROSITE" id="PS50977"/>
    </source>
</evidence>
<dbReference type="AlphaFoldDB" id="A0A1H2IRW6"/>
<dbReference type="SUPFAM" id="SSF46689">
    <property type="entry name" value="Homeodomain-like"/>
    <property type="match status" value="1"/>
</dbReference>
<sequence>MLNCVNSQLWPEGASSTRERLLAAMLACVAGSGYRETTVADVVRVAQTSRRSFYQEFADKQDCFFALVRRTTRLTIDEIARHVDAEAAPEEQVRQAVSSYVAASDRYPGLMLSWIRELPALGRPAELVKNEAVEDWIELFVSLTSTPTMIAAGVSPISRERAVFLWGGVRELTADAVESGAPLSGIIEPATAACLALLRAGGS</sequence>
<dbReference type="Pfam" id="PF00440">
    <property type="entry name" value="TetR_N"/>
    <property type="match status" value="1"/>
</dbReference>
<reference evidence="6 7" key="1">
    <citation type="submission" date="2016-10" db="EMBL/GenBank/DDBJ databases">
        <authorList>
            <person name="de Groot N.N."/>
        </authorList>
    </citation>
    <scope>NUCLEOTIDE SEQUENCE [LARGE SCALE GENOMIC DNA]</scope>
    <source>
        <strain evidence="6 7">DSM 44215</strain>
    </source>
</reference>
<protein>
    <submittedName>
        <fullName evidence="6">DNA-binding transcriptional regulator, AcrR family</fullName>
    </submittedName>
</protein>
<evidence type="ECO:0000256" key="2">
    <source>
        <dbReference type="ARBA" id="ARBA00023125"/>
    </source>
</evidence>
<proteinExistence type="predicted"/>